<proteinExistence type="predicted"/>
<dbReference type="EMBL" id="CP027433">
    <property type="protein sequence ID" value="AVM00049.1"/>
    <property type="molecule type" value="Genomic_DNA"/>
</dbReference>
<evidence type="ECO:0000313" key="3">
    <source>
        <dbReference type="Proteomes" id="UP000239814"/>
    </source>
</evidence>
<gene>
    <name evidence="2" type="ORF">C6V83_06960</name>
</gene>
<dbReference type="OrthoDB" id="4751509at2"/>
<protein>
    <recommendedName>
        <fullName evidence="4">Serine/threonine protein kinase</fullName>
    </recommendedName>
</protein>
<dbReference type="Proteomes" id="UP000239814">
    <property type="component" value="Chromosome"/>
</dbReference>
<evidence type="ECO:0000256" key="1">
    <source>
        <dbReference type="SAM" id="Phobius"/>
    </source>
</evidence>
<dbReference type="RefSeq" id="WP_105941780.1">
    <property type="nucleotide sequence ID" value="NZ_CP027433.1"/>
</dbReference>
<evidence type="ECO:0000313" key="2">
    <source>
        <dbReference type="EMBL" id="AVM00049.1"/>
    </source>
</evidence>
<keyword evidence="3" id="KW-1185">Reference proteome</keyword>
<evidence type="ECO:0008006" key="4">
    <source>
        <dbReference type="Google" id="ProtNLM"/>
    </source>
</evidence>
<name>A0A2S0KEE8_9ACTN</name>
<accession>A0A2S0KEE8</accession>
<keyword evidence="1" id="KW-0812">Transmembrane</keyword>
<sequence>MSYGYPQPGYPAPQPPNRTPQILAIVAIVVALVAAGVVGFLFLRGSDNDDEPVAQTPGVVTVIEQEQSSPSPGETTTVVPPTVTTTVAPGPESVPVAGADDRGFLSGPRCHDAADPAMFIGQTARSRVVICQVGAQTGRYYYLGYAGGKTIEVGYPTRSGSTFTAVNGATRYIVSPSSLVITQNSATVATEPMVQSWVR</sequence>
<dbReference type="KEGG" id="git:C6V83_06960"/>
<feature type="transmembrane region" description="Helical" evidence="1">
    <location>
        <begin position="20"/>
        <end position="43"/>
    </location>
</feature>
<reference evidence="2 3" key="1">
    <citation type="submission" date="2018-03" db="EMBL/GenBank/DDBJ databases">
        <title>Characteristics and genome of n-alkane degrading marine bacteria Gordonia iterans isolated from crude oil contaminated in Tae-an, South Korea.</title>
        <authorList>
            <person name="Lee S.-S."/>
            <person name="Kim H."/>
        </authorList>
    </citation>
    <scope>NUCLEOTIDE SEQUENCE [LARGE SCALE GENOMIC DNA]</scope>
    <source>
        <strain evidence="2 3">Co17</strain>
    </source>
</reference>
<keyword evidence="1" id="KW-1133">Transmembrane helix</keyword>
<organism evidence="2 3">
    <name type="scientific">Gordonia iterans</name>
    <dbReference type="NCBI Taxonomy" id="1004901"/>
    <lineage>
        <taxon>Bacteria</taxon>
        <taxon>Bacillati</taxon>
        <taxon>Actinomycetota</taxon>
        <taxon>Actinomycetes</taxon>
        <taxon>Mycobacteriales</taxon>
        <taxon>Gordoniaceae</taxon>
        <taxon>Gordonia</taxon>
    </lineage>
</organism>
<keyword evidence="1" id="KW-0472">Membrane</keyword>
<dbReference type="AlphaFoldDB" id="A0A2S0KEE8"/>